<gene>
    <name evidence="1" type="ORF">V5799_003426</name>
</gene>
<proteinExistence type="predicted"/>
<evidence type="ECO:0000313" key="2">
    <source>
        <dbReference type="Proteomes" id="UP001321473"/>
    </source>
</evidence>
<reference evidence="1 2" key="1">
    <citation type="journal article" date="2023" name="Arcadia Sci">
        <title>De novo assembly of a long-read Amblyomma americanum tick genome.</title>
        <authorList>
            <person name="Chou S."/>
            <person name="Poskanzer K.E."/>
            <person name="Rollins M."/>
            <person name="Thuy-Boun P.S."/>
        </authorList>
    </citation>
    <scope>NUCLEOTIDE SEQUENCE [LARGE SCALE GENOMIC DNA]</scope>
    <source>
        <strain evidence="1">F_SG_1</strain>
        <tissue evidence="1">Salivary glands</tissue>
    </source>
</reference>
<organism evidence="1 2">
    <name type="scientific">Amblyomma americanum</name>
    <name type="common">Lone star tick</name>
    <dbReference type="NCBI Taxonomy" id="6943"/>
    <lineage>
        <taxon>Eukaryota</taxon>
        <taxon>Metazoa</taxon>
        <taxon>Ecdysozoa</taxon>
        <taxon>Arthropoda</taxon>
        <taxon>Chelicerata</taxon>
        <taxon>Arachnida</taxon>
        <taxon>Acari</taxon>
        <taxon>Parasitiformes</taxon>
        <taxon>Ixodida</taxon>
        <taxon>Ixodoidea</taxon>
        <taxon>Ixodidae</taxon>
        <taxon>Amblyomminae</taxon>
        <taxon>Amblyomma</taxon>
    </lineage>
</organism>
<keyword evidence="2" id="KW-1185">Reference proteome</keyword>
<name>A0AAQ4D902_AMBAM</name>
<sequence>MRVQSTTELRRAFRSGTLATRDQKQLWIQKTPITSFPEDVLGSFRFSEVHIELNSNLSSFTLEALRNSSRLLDVLSLYGNALQTFQFGQ</sequence>
<accession>A0AAQ4D902</accession>
<evidence type="ECO:0000313" key="1">
    <source>
        <dbReference type="EMBL" id="KAK8758942.1"/>
    </source>
</evidence>
<dbReference type="Proteomes" id="UP001321473">
    <property type="component" value="Unassembled WGS sequence"/>
</dbReference>
<dbReference type="AlphaFoldDB" id="A0AAQ4D902"/>
<protein>
    <submittedName>
        <fullName evidence="1">Uncharacterized protein</fullName>
    </submittedName>
</protein>
<comment type="caution">
    <text evidence="1">The sequence shown here is derived from an EMBL/GenBank/DDBJ whole genome shotgun (WGS) entry which is preliminary data.</text>
</comment>
<dbReference type="EMBL" id="JARKHS020033593">
    <property type="protein sequence ID" value="KAK8758942.1"/>
    <property type="molecule type" value="Genomic_DNA"/>
</dbReference>